<comment type="cofactor">
    <cofactor evidence="10">
        <name>Zn(2+)</name>
        <dbReference type="ChEBI" id="CHEBI:29105"/>
    </cofactor>
</comment>
<evidence type="ECO:0000256" key="10">
    <source>
        <dbReference type="RuleBase" id="RU366073"/>
    </source>
</evidence>
<dbReference type="InterPro" id="IPR023612">
    <property type="entry name" value="Peptidase_M4"/>
</dbReference>
<feature type="domain" description="Peptidase M4" evidence="11">
    <location>
        <begin position="230"/>
        <end position="392"/>
    </location>
</feature>
<keyword evidence="8" id="KW-0865">Zymogen</keyword>
<keyword evidence="5 10" id="KW-0378">Hydrolase</keyword>
<dbReference type="PANTHER" id="PTHR33794">
    <property type="entry name" value="BACILLOLYSIN"/>
    <property type="match status" value="1"/>
</dbReference>
<dbReference type="RefSeq" id="WP_058493959.1">
    <property type="nucleotide sequence ID" value="NZ_CBCRUR010000008.1"/>
</dbReference>
<feature type="domain" description="FTP" evidence="13">
    <location>
        <begin position="72"/>
        <end position="99"/>
    </location>
</feature>
<dbReference type="EC" id="3.4.24.-" evidence="10"/>
<dbReference type="InterPro" id="IPR001570">
    <property type="entry name" value="Peptidase_M4_C_domain"/>
</dbReference>
<dbReference type="OrthoDB" id="5378341at2"/>
<keyword evidence="2 10" id="KW-0645">Protease</keyword>
<dbReference type="GO" id="GO:0046872">
    <property type="term" value="F:metal ion binding"/>
    <property type="evidence" value="ECO:0007669"/>
    <property type="project" value="UniProtKB-UniRule"/>
</dbReference>
<evidence type="ECO:0000256" key="1">
    <source>
        <dbReference type="ARBA" id="ARBA00009388"/>
    </source>
</evidence>
<proteinExistence type="inferred from homology"/>
<feature type="domain" description="Peptidase M4 C-terminal" evidence="12">
    <location>
        <begin position="396"/>
        <end position="547"/>
    </location>
</feature>
<dbReference type="Pfam" id="PF02868">
    <property type="entry name" value="Peptidase_M4_C"/>
    <property type="match status" value="1"/>
</dbReference>
<comment type="caution">
    <text evidence="14">The sequence shown here is derived from an EMBL/GenBank/DDBJ whole genome shotgun (WGS) entry which is preliminary data.</text>
</comment>
<dbReference type="InterPro" id="IPR027268">
    <property type="entry name" value="Peptidase_M4/M1_CTD_sf"/>
</dbReference>
<dbReference type="AlphaFoldDB" id="A0A0W1A6J1"/>
<dbReference type="Pfam" id="PF07504">
    <property type="entry name" value="FTP"/>
    <property type="match status" value="1"/>
</dbReference>
<keyword evidence="7 10" id="KW-0482">Metalloprotease</keyword>
<evidence type="ECO:0000256" key="7">
    <source>
        <dbReference type="ARBA" id="ARBA00023049"/>
    </source>
</evidence>
<dbReference type="STRING" id="45076.Lwor_2199"/>
<dbReference type="PATRIC" id="fig|45076.6.peg.2410"/>
<dbReference type="PANTHER" id="PTHR33794:SF1">
    <property type="entry name" value="BACILLOLYSIN"/>
    <property type="match status" value="1"/>
</dbReference>
<organism evidence="14 15">
    <name type="scientific">Legionella worsleiensis</name>
    <dbReference type="NCBI Taxonomy" id="45076"/>
    <lineage>
        <taxon>Bacteria</taxon>
        <taxon>Pseudomonadati</taxon>
        <taxon>Pseudomonadota</taxon>
        <taxon>Gammaproteobacteria</taxon>
        <taxon>Legionellales</taxon>
        <taxon>Legionellaceae</taxon>
        <taxon>Legionella</taxon>
    </lineage>
</organism>
<comment type="subcellular location">
    <subcellularLocation>
        <location evidence="10">Secreted</location>
    </subcellularLocation>
</comment>
<keyword evidence="10" id="KW-0964">Secreted</keyword>
<comment type="function">
    <text evidence="10">Extracellular zinc metalloprotease.</text>
</comment>
<gene>
    <name evidence="14" type="primary">lasB</name>
    <name evidence="14" type="ORF">Lwor_2199</name>
</gene>
<evidence type="ECO:0000256" key="2">
    <source>
        <dbReference type="ARBA" id="ARBA00022670"/>
    </source>
</evidence>
<feature type="signal peptide" evidence="10">
    <location>
        <begin position="1"/>
        <end position="20"/>
    </location>
</feature>
<evidence type="ECO:0000313" key="15">
    <source>
        <dbReference type="Proteomes" id="UP000054662"/>
    </source>
</evidence>
<dbReference type="CDD" id="cd09597">
    <property type="entry name" value="M4_TLP"/>
    <property type="match status" value="1"/>
</dbReference>
<dbReference type="EMBL" id="LNZC01000027">
    <property type="protein sequence ID" value="KTD76974.1"/>
    <property type="molecule type" value="Genomic_DNA"/>
</dbReference>
<evidence type="ECO:0000256" key="3">
    <source>
        <dbReference type="ARBA" id="ARBA00022723"/>
    </source>
</evidence>
<dbReference type="GO" id="GO:0006508">
    <property type="term" value="P:proteolysis"/>
    <property type="evidence" value="ECO:0007669"/>
    <property type="project" value="UniProtKB-KW"/>
</dbReference>
<dbReference type="SUPFAM" id="SSF55486">
    <property type="entry name" value="Metalloproteases ('zincins'), catalytic domain"/>
    <property type="match status" value="1"/>
</dbReference>
<evidence type="ECO:0000256" key="5">
    <source>
        <dbReference type="ARBA" id="ARBA00022801"/>
    </source>
</evidence>
<dbReference type="InterPro" id="IPR050728">
    <property type="entry name" value="Zinc_Metalloprotease_M4"/>
</dbReference>
<evidence type="ECO:0000259" key="11">
    <source>
        <dbReference type="Pfam" id="PF01447"/>
    </source>
</evidence>
<keyword evidence="15" id="KW-1185">Reference proteome</keyword>
<evidence type="ECO:0000313" key="14">
    <source>
        <dbReference type="EMBL" id="KTD76974.1"/>
    </source>
</evidence>
<dbReference type="Gene3D" id="3.10.450.490">
    <property type="match status" value="1"/>
</dbReference>
<dbReference type="GO" id="GO:0005576">
    <property type="term" value="C:extracellular region"/>
    <property type="evidence" value="ECO:0007669"/>
    <property type="project" value="UniProtKB-SubCell"/>
</dbReference>
<feature type="active site" description="Proton donor" evidence="9">
    <location>
        <position position="475"/>
    </location>
</feature>
<comment type="similarity">
    <text evidence="1 10">Belongs to the peptidase M4 family.</text>
</comment>
<dbReference type="GO" id="GO:0004222">
    <property type="term" value="F:metalloendopeptidase activity"/>
    <property type="evidence" value="ECO:0007669"/>
    <property type="project" value="UniProtKB-UniRule"/>
</dbReference>
<dbReference type="Gene3D" id="3.10.450.40">
    <property type="match status" value="1"/>
</dbReference>
<evidence type="ECO:0000256" key="9">
    <source>
        <dbReference type="PIRSR" id="PIRSR623612-1"/>
    </source>
</evidence>
<evidence type="ECO:0000256" key="6">
    <source>
        <dbReference type="ARBA" id="ARBA00022833"/>
    </source>
</evidence>
<dbReference type="PRINTS" id="PR00730">
    <property type="entry name" value="THERMOLYSIN"/>
</dbReference>
<dbReference type="Gene3D" id="1.10.390.10">
    <property type="entry name" value="Neutral Protease Domain 2"/>
    <property type="match status" value="1"/>
</dbReference>
<name>A0A0W1A6J1_9GAMM</name>
<sequence>MHIRIGLLLVISLFNAVANAAQEHLIWGSAPDVLSKYHMVVSNKSGLLRSIDSLKQGSYQLQKSDNEPDFNLSHVRYQLLFKNIPVWGHELILHKKNNATAYLSGIDVSGIEHDLKTVTPKYSAEEIETKLLAAFTDKIMYKNTEQIIYLDHENKSHLAYHLAMYTNSMIHFVAAPNYIVDANTGNVLKQWDDLTHKKIGQGLGGNVFILPYRPGIFQHGTVEKDIPSLGAFDVTVKGGKCYVETPEIRVINVAQTDMDQNSFPVLSLMEFFKKPPTFSYPCNKKSHYVNSNDGDTAPVNFSFSPVNDTMYFAGVTLDMYKNYYGVAKPIGDDLPLRAYTHLKNFDNAFAVPSIKIKGLYLIHQQIVIGDGNKRLTAPAQGSLAHELSHNFTRIHSNLIYAGQSGGINESFSDMASIAMFDYLRKDYPWYWNGLDWSVGREATIGAQPMRYMDEPVKDGISIDNARDFNDELDVHQSSGVFNKAFYLLSQKPDWSVRKAFQVMIDANRNYWTSGTHFEAASCGVIQAAIDRHYNTLGVKEAFAAVGVVCPLNTLMS</sequence>
<protein>
    <recommendedName>
        <fullName evidence="10">Neutral metalloproteinase</fullName>
        <ecNumber evidence="10">3.4.24.-</ecNumber>
    </recommendedName>
</protein>
<evidence type="ECO:0000259" key="13">
    <source>
        <dbReference type="Pfam" id="PF07504"/>
    </source>
</evidence>
<reference evidence="14 15" key="1">
    <citation type="submission" date="2015-11" db="EMBL/GenBank/DDBJ databases">
        <title>Genomic analysis of 38 Legionella species identifies large and diverse effector repertoires.</title>
        <authorList>
            <person name="Burstein D."/>
            <person name="Amaro F."/>
            <person name="Zusman T."/>
            <person name="Lifshitz Z."/>
            <person name="Cohen O."/>
            <person name="Gilbert J.A."/>
            <person name="Pupko T."/>
            <person name="Shuman H.A."/>
            <person name="Segal G."/>
        </authorList>
    </citation>
    <scope>NUCLEOTIDE SEQUENCE [LARGE SCALE GENOMIC DNA]</scope>
    <source>
        <strain evidence="14 15">ATCC 49508</strain>
    </source>
</reference>
<accession>A0A0W1A6J1</accession>
<feature type="active site" evidence="9">
    <location>
        <position position="386"/>
    </location>
</feature>
<evidence type="ECO:0000256" key="8">
    <source>
        <dbReference type="ARBA" id="ARBA00023145"/>
    </source>
</evidence>
<keyword evidence="6 10" id="KW-0862">Zinc</keyword>
<dbReference type="Pfam" id="PF01447">
    <property type="entry name" value="Peptidase_M4"/>
    <property type="match status" value="1"/>
</dbReference>
<dbReference type="Proteomes" id="UP000054662">
    <property type="component" value="Unassembled WGS sequence"/>
</dbReference>
<dbReference type="InterPro" id="IPR013856">
    <property type="entry name" value="Peptidase_M4_domain"/>
</dbReference>
<feature type="chain" id="PRO_5022992000" description="Neutral metalloproteinase" evidence="10">
    <location>
        <begin position="21"/>
        <end position="556"/>
    </location>
</feature>
<evidence type="ECO:0000259" key="12">
    <source>
        <dbReference type="Pfam" id="PF02868"/>
    </source>
</evidence>
<keyword evidence="3" id="KW-0479">Metal-binding</keyword>
<dbReference type="Gene3D" id="3.10.170.10">
    <property type="match status" value="1"/>
</dbReference>
<keyword evidence="4 10" id="KW-0732">Signal</keyword>
<dbReference type="InterPro" id="IPR011096">
    <property type="entry name" value="FTP_domain"/>
</dbReference>
<evidence type="ECO:0000256" key="4">
    <source>
        <dbReference type="ARBA" id="ARBA00022729"/>
    </source>
</evidence>